<dbReference type="PROSITE" id="PS50106">
    <property type="entry name" value="PDZ"/>
    <property type="match status" value="1"/>
</dbReference>
<dbReference type="Gene3D" id="3.90.226.10">
    <property type="entry name" value="2-enoyl-CoA Hydratase, Chain A, domain 1"/>
    <property type="match status" value="1"/>
</dbReference>
<dbReference type="EMBL" id="JBHLZP010000013">
    <property type="protein sequence ID" value="MFB9831276.1"/>
    <property type="molecule type" value="Genomic_DNA"/>
</dbReference>
<reference evidence="2 3" key="1">
    <citation type="submission" date="2024-09" db="EMBL/GenBank/DDBJ databases">
        <authorList>
            <person name="Sun Q."/>
            <person name="Mori K."/>
        </authorList>
    </citation>
    <scope>NUCLEOTIDE SEQUENCE [LARGE SCALE GENOMIC DNA]</scope>
    <source>
        <strain evidence="2 3">TBRC 0563</strain>
    </source>
</reference>
<dbReference type="SMART" id="SM00245">
    <property type="entry name" value="TSPc"/>
    <property type="match status" value="1"/>
</dbReference>
<sequence>MSQAPSTTPTSPPLKPTTITTLRQAYLCIFAHYYSGSTLDDRALLVPAFSALTRELQRRGLDQSVASMPALSGDRTADWAAFAAVYTRIEKRLPADPAVRQAIAAATMVGMVDSLNDDHARWQYGPLSQKGSLGFIVSGLQGGGLPDPAAASPMFVTRVKSGSPAETSGVRPGDEVISVNKVPPYINGTLQPGVLDWINSPKSPVTLRLHRPATGRTFTVTLTPPKSTGAGATPPTSSVSATLVDGDIAKVQMPAFASGAADQVLAAIAELRTKATLRGVILDLRGNGGGLGDELSKLLGAWVHGKAYTYFCDADSHCTPLYPDDTALVHLPLTVLTDRSCASACDTFAAAVRDLRLGTLIGTRTAGLVSGPMTQYELEDNSTLALPSAHALQANKEVIATIGVAPHYQEPLTADALSRGKDPAVAKAVALLHRTS</sequence>
<dbReference type="InterPro" id="IPR036034">
    <property type="entry name" value="PDZ_sf"/>
</dbReference>
<organism evidence="2 3">
    <name type="scientific">Actinoallomurus acaciae</name>
    <dbReference type="NCBI Taxonomy" id="502577"/>
    <lineage>
        <taxon>Bacteria</taxon>
        <taxon>Bacillati</taxon>
        <taxon>Actinomycetota</taxon>
        <taxon>Actinomycetes</taxon>
        <taxon>Streptosporangiales</taxon>
        <taxon>Thermomonosporaceae</taxon>
        <taxon>Actinoallomurus</taxon>
    </lineage>
</organism>
<evidence type="ECO:0000313" key="3">
    <source>
        <dbReference type="Proteomes" id="UP001589627"/>
    </source>
</evidence>
<dbReference type="Pfam" id="PF00595">
    <property type="entry name" value="PDZ"/>
    <property type="match status" value="1"/>
</dbReference>
<dbReference type="InterPro" id="IPR029045">
    <property type="entry name" value="ClpP/crotonase-like_dom_sf"/>
</dbReference>
<comment type="caution">
    <text evidence="2">The sequence shown here is derived from an EMBL/GenBank/DDBJ whole genome shotgun (WGS) entry which is preliminary data.</text>
</comment>
<dbReference type="SMART" id="SM00228">
    <property type="entry name" value="PDZ"/>
    <property type="match status" value="1"/>
</dbReference>
<dbReference type="Pfam" id="PF03572">
    <property type="entry name" value="Peptidase_S41"/>
    <property type="match status" value="1"/>
</dbReference>
<dbReference type="CDD" id="cd06567">
    <property type="entry name" value="Peptidase_S41"/>
    <property type="match status" value="1"/>
</dbReference>
<accession>A0ABV5Y8C1</accession>
<dbReference type="SUPFAM" id="SSF52096">
    <property type="entry name" value="ClpP/crotonase"/>
    <property type="match status" value="1"/>
</dbReference>
<dbReference type="Proteomes" id="UP001589627">
    <property type="component" value="Unassembled WGS sequence"/>
</dbReference>
<name>A0ABV5Y8C1_9ACTN</name>
<dbReference type="RefSeq" id="WP_378195040.1">
    <property type="nucleotide sequence ID" value="NZ_JBHLZP010000013.1"/>
</dbReference>
<dbReference type="InterPro" id="IPR001478">
    <property type="entry name" value="PDZ"/>
</dbReference>
<gene>
    <name evidence="2" type="ORF">ACFFNX_03640</name>
</gene>
<dbReference type="SUPFAM" id="SSF50156">
    <property type="entry name" value="PDZ domain-like"/>
    <property type="match status" value="1"/>
</dbReference>
<dbReference type="PANTHER" id="PTHR32060">
    <property type="entry name" value="TAIL-SPECIFIC PROTEASE"/>
    <property type="match status" value="1"/>
</dbReference>
<dbReference type="Gene3D" id="2.30.42.10">
    <property type="match status" value="1"/>
</dbReference>
<protein>
    <submittedName>
        <fullName evidence="2">S41 family peptidase</fullName>
    </submittedName>
</protein>
<proteinExistence type="predicted"/>
<feature type="domain" description="PDZ" evidence="1">
    <location>
        <begin position="128"/>
        <end position="213"/>
    </location>
</feature>
<dbReference type="InterPro" id="IPR005151">
    <property type="entry name" value="Tail-specific_protease"/>
</dbReference>
<evidence type="ECO:0000313" key="2">
    <source>
        <dbReference type="EMBL" id="MFB9831276.1"/>
    </source>
</evidence>
<keyword evidence="3" id="KW-1185">Reference proteome</keyword>
<dbReference type="PANTHER" id="PTHR32060:SF30">
    <property type="entry name" value="CARBOXY-TERMINAL PROCESSING PROTEASE CTPA"/>
    <property type="match status" value="1"/>
</dbReference>
<evidence type="ECO:0000259" key="1">
    <source>
        <dbReference type="PROSITE" id="PS50106"/>
    </source>
</evidence>